<evidence type="ECO:0000313" key="4">
    <source>
        <dbReference type="EMBL" id="KAK3392509.1"/>
    </source>
</evidence>
<sequence length="653" mass="72801">MVKSPSPSIPMPMVGGHPLPANGMRPPPSPSYGSTPYSFNLRVPPRLGPSGQSISPSENIPCGDRSARVRSHDPFPNPSVSEVHHTSSRTDRPPSRPHRDYHPRREFETEIPELALREIKNPKTRRKAPSSPHRHQDSHHHCHHHHHHSHRHTHSGSKSHRPSHNIDGRIEDPMPMYGVALVDDRGGVEFLKTDRMDDWLAGVENEDFVIYEDPEEHGLEQNDTKMSDVEPHIDESGLAATVIRYEMMDIEAGSDSDKENQNDNDSPKYRRVRKPTPIKPMPLREIDLNEVEIELVKDEDSKTIWPGVDETMLSMPKRKSVKRQVDSTADTLERPASKRSKLTNTLKRGLSKISLRSIRSSRASKRAATPAQSANGREVFSRLSSLSWMPGSEKLRSSSGSSGPERKIKICLVGDANAGKTALVSRLVTGEFVEEKKTDVFGQHSPITEHQIPSAPSSHATDYRTFSIIADDGKLVTIELWDFPGNIANERATQLASNFFQAAIICYSIEDVKNLPAICDTWKPKLDRSLIDCPRFLLGLKKDLRPAFPPLGLSFLPRKEPVMADMGRSAAFNSRVAGYGECSAKTGDNVEDAFRGIVNFTLAQLRKKEIGIAHGKRREKAKETVKDAGKVMIDALCGFPNSPVPGRVRSRHL</sequence>
<dbReference type="GO" id="GO:0007264">
    <property type="term" value="P:small GTPase-mediated signal transduction"/>
    <property type="evidence" value="ECO:0007669"/>
    <property type="project" value="InterPro"/>
</dbReference>
<keyword evidence="5" id="KW-1185">Reference proteome</keyword>
<dbReference type="PRINTS" id="PR00449">
    <property type="entry name" value="RASTRNSFRMNG"/>
</dbReference>
<comment type="caution">
    <text evidence="4">The sequence shown here is derived from an EMBL/GenBank/DDBJ whole genome shotgun (WGS) entry which is preliminary data.</text>
</comment>
<dbReference type="InterPro" id="IPR027417">
    <property type="entry name" value="P-loop_NTPase"/>
</dbReference>
<dbReference type="Gene3D" id="3.40.50.300">
    <property type="entry name" value="P-loop containing nucleotide triphosphate hydrolases"/>
    <property type="match status" value="1"/>
</dbReference>
<protein>
    <submittedName>
        <fullName evidence="4">Uncharacterized protein</fullName>
    </submittedName>
</protein>
<keyword evidence="1" id="KW-0547">Nucleotide-binding</keyword>
<keyword evidence="2" id="KW-0342">GTP-binding</keyword>
<dbReference type="PANTHER" id="PTHR24072">
    <property type="entry name" value="RHO FAMILY GTPASE"/>
    <property type="match status" value="1"/>
</dbReference>
<dbReference type="EMBL" id="JAUTDP010000011">
    <property type="protein sequence ID" value="KAK3392509.1"/>
    <property type="molecule type" value="Genomic_DNA"/>
</dbReference>
<reference evidence="4" key="1">
    <citation type="journal article" date="2023" name="Mol. Phylogenet. Evol.">
        <title>Genome-scale phylogeny and comparative genomics of the fungal order Sordariales.</title>
        <authorList>
            <person name="Hensen N."/>
            <person name="Bonometti L."/>
            <person name="Westerberg I."/>
            <person name="Brannstrom I.O."/>
            <person name="Guillou S."/>
            <person name="Cros-Aarteil S."/>
            <person name="Calhoun S."/>
            <person name="Haridas S."/>
            <person name="Kuo A."/>
            <person name="Mondo S."/>
            <person name="Pangilinan J."/>
            <person name="Riley R."/>
            <person name="LaButti K."/>
            <person name="Andreopoulos B."/>
            <person name="Lipzen A."/>
            <person name="Chen C."/>
            <person name="Yan M."/>
            <person name="Daum C."/>
            <person name="Ng V."/>
            <person name="Clum A."/>
            <person name="Steindorff A."/>
            <person name="Ohm R.A."/>
            <person name="Martin F."/>
            <person name="Silar P."/>
            <person name="Natvig D.O."/>
            <person name="Lalanne C."/>
            <person name="Gautier V."/>
            <person name="Ament-Velasquez S.L."/>
            <person name="Kruys A."/>
            <person name="Hutchinson M.I."/>
            <person name="Powell A.J."/>
            <person name="Barry K."/>
            <person name="Miller A.N."/>
            <person name="Grigoriev I.V."/>
            <person name="Debuchy R."/>
            <person name="Gladieux P."/>
            <person name="Hiltunen Thoren M."/>
            <person name="Johannesson H."/>
        </authorList>
    </citation>
    <scope>NUCLEOTIDE SEQUENCE</scope>
    <source>
        <strain evidence="4">FGSC 1904</strain>
    </source>
</reference>
<dbReference type="InterPro" id="IPR003578">
    <property type="entry name" value="Small_GTPase_Rho"/>
</dbReference>
<evidence type="ECO:0000256" key="1">
    <source>
        <dbReference type="ARBA" id="ARBA00022741"/>
    </source>
</evidence>
<dbReference type="InterPro" id="IPR001806">
    <property type="entry name" value="Small_GTPase"/>
</dbReference>
<dbReference type="GO" id="GO:0005525">
    <property type="term" value="F:GTP binding"/>
    <property type="evidence" value="ECO:0007669"/>
    <property type="project" value="UniProtKB-KW"/>
</dbReference>
<evidence type="ECO:0000256" key="3">
    <source>
        <dbReference type="SAM" id="MobiDB-lite"/>
    </source>
</evidence>
<dbReference type="Pfam" id="PF00071">
    <property type="entry name" value="Ras"/>
    <property type="match status" value="1"/>
</dbReference>
<feature type="region of interest" description="Disordered" evidence="3">
    <location>
        <begin position="316"/>
        <end position="339"/>
    </location>
</feature>
<organism evidence="4 5">
    <name type="scientific">Sordaria brevicollis</name>
    <dbReference type="NCBI Taxonomy" id="83679"/>
    <lineage>
        <taxon>Eukaryota</taxon>
        <taxon>Fungi</taxon>
        <taxon>Dikarya</taxon>
        <taxon>Ascomycota</taxon>
        <taxon>Pezizomycotina</taxon>
        <taxon>Sordariomycetes</taxon>
        <taxon>Sordariomycetidae</taxon>
        <taxon>Sordariales</taxon>
        <taxon>Sordariaceae</taxon>
        <taxon>Sordaria</taxon>
    </lineage>
</organism>
<evidence type="ECO:0000256" key="2">
    <source>
        <dbReference type="ARBA" id="ARBA00023134"/>
    </source>
</evidence>
<dbReference type="Proteomes" id="UP001281003">
    <property type="component" value="Unassembled WGS sequence"/>
</dbReference>
<feature type="region of interest" description="Disordered" evidence="3">
    <location>
        <begin position="250"/>
        <end position="280"/>
    </location>
</feature>
<feature type="compositionally biased region" description="Basic and acidic residues" evidence="3">
    <location>
        <begin position="255"/>
        <end position="268"/>
    </location>
</feature>
<dbReference type="AlphaFoldDB" id="A0AAE0P3A4"/>
<feature type="region of interest" description="Disordered" evidence="3">
    <location>
        <begin position="358"/>
        <end position="378"/>
    </location>
</feature>
<dbReference type="SMART" id="SM00174">
    <property type="entry name" value="RHO"/>
    <property type="match status" value="1"/>
</dbReference>
<proteinExistence type="predicted"/>
<feature type="compositionally biased region" description="Basic residues" evidence="3">
    <location>
        <begin position="122"/>
        <end position="163"/>
    </location>
</feature>
<dbReference type="GO" id="GO:0003924">
    <property type="term" value="F:GTPase activity"/>
    <property type="evidence" value="ECO:0007669"/>
    <property type="project" value="InterPro"/>
</dbReference>
<dbReference type="SUPFAM" id="SSF52540">
    <property type="entry name" value="P-loop containing nucleoside triphosphate hydrolases"/>
    <property type="match status" value="1"/>
</dbReference>
<gene>
    <name evidence="4" type="ORF">B0T20DRAFT_360964</name>
</gene>
<dbReference type="SMART" id="SM00175">
    <property type="entry name" value="RAB"/>
    <property type="match status" value="1"/>
</dbReference>
<name>A0AAE0P3A4_SORBR</name>
<evidence type="ECO:0000313" key="5">
    <source>
        <dbReference type="Proteomes" id="UP001281003"/>
    </source>
</evidence>
<feature type="region of interest" description="Disordered" evidence="3">
    <location>
        <begin position="1"/>
        <end position="170"/>
    </location>
</feature>
<dbReference type="PROSITE" id="PS51419">
    <property type="entry name" value="RAB"/>
    <property type="match status" value="1"/>
</dbReference>
<accession>A0AAE0P3A4</accession>
<reference evidence="4" key="2">
    <citation type="submission" date="2023-07" db="EMBL/GenBank/DDBJ databases">
        <authorList>
            <consortium name="Lawrence Berkeley National Laboratory"/>
            <person name="Haridas S."/>
            <person name="Hensen N."/>
            <person name="Bonometti L."/>
            <person name="Westerberg I."/>
            <person name="Brannstrom I.O."/>
            <person name="Guillou S."/>
            <person name="Cros-Aarteil S."/>
            <person name="Calhoun S."/>
            <person name="Kuo A."/>
            <person name="Mondo S."/>
            <person name="Pangilinan J."/>
            <person name="Riley R."/>
            <person name="LaButti K."/>
            <person name="Andreopoulos B."/>
            <person name="Lipzen A."/>
            <person name="Chen C."/>
            <person name="Yanf M."/>
            <person name="Daum C."/>
            <person name="Ng V."/>
            <person name="Clum A."/>
            <person name="Steindorff A."/>
            <person name="Ohm R."/>
            <person name="Martin F."/>
            <person name="Silar P."/>
            <person name="Natvig D."/>
            <person name="Lalanne C."/>
            <person name="Gautier V."/>
            <person name="Ament-velasquez S.L."/>
            <person name="Kruys A."/>
            <person name="Hutchinson M.I."/>
            <person name="Powell A.J."/>
            <person name="Barry K."/>
            <person name="Miller A.N."/>
            <person name="Grigoriev I.V."/>
            <person name="Debuchy R."/>
            <person name="Gladieux P."/>
            <person name="Thoren M.H."/>
            <person name="Johannesson H."/>
        </authorList>
    </citation>
    <scope>NUCLEOTIDE SEQUENCE</scope>
    <source>
        <strain evidence="4">FGSC 1904</strain>
    </source>
</reference>
<feature type="compositionally biased region" description="Basic and acidic residues" evidence="3">
    <location>
        <begin position="82"/>
        <end position="108"/>
    </location>
</feature>